<evidence type="ECO:0000313" key="3">
    <source>
        <dbReference type="Proteomes" id="UP000808337"/>
    </source>
</evidence>
<name>A0A9D7SXM6_9BACT</name>
<feature type="non-terminal residue" evidence="2">
    <location>
        <position position="268"/>
    </location>
</feature>
<gene>
    <name evidence="2" type="ORF">IPP15_16065</name>
</gene>
<protein>
    <submittedName>
        <fullName evidence="2">Uncharacterized protein</fullName>
    </submittedName>
</protein>
<dbReference type="Proteomes" id="UP000808337">
    <property type="component" value="Unassembled WGS sequence"/>
</dbReference>
<evidence type="ECO:0000313" key="2">
    <source>
        <dbReference type="EMBL" id="MBK9983858.1"/>
    </source>
</evidence>
<sequence length="268" mass="30853">MDDDGLGKPSAKFEFDDETDRKDFLDELKKINWEYNVKLTTGGTGGKPKAKTIDKSIFDDAPQATQAPDAFAERRYRYIYVKEYELVPEEFPDNENELTIPVRNLGYGKDKGRLENIFYAIPDSEIKFVGKNGPKIAPYEFKIPKSRYEELNKYLETHGLRLAEKPKYMELDGLSGRPWARFDFKNNDEMRRFTEKIEHLRWGDSGPRLDFKPAPAPPPEPTPSIFPTDEGARVSDVWLLPVSGVKTDTARFQNRKSEFSEASVERIV</sequence>
<proteinExistence type="predicted"/>
<feature type="compositionally biased region" description="Pro residues" evidence="1">
    <location>
        <begin position="214"/>
        <end position="224"/>
    </location>
</feature>
<organism evidence="2 3">
    <name type="scientific">Candidatus Opimibacter skivensis</name>
    <dbReference type="NCBI Taxonomy" id="2982028"/>
    <lineage>
        <taxon>Bacteria</taxon>
        <taxon>Pseudomonadati</taxon>
        <taxon>Bacteroidota</taxon>
        <taxon>Saprospiria</taxon>
        <taxon>Saprospirales</taxon>
        <taxon>Saprospiraceae</taxon>
        <taxon>Candidatus Opimibacter</taxon>
    </lineage>
</organism>
<evidence type="ECO:0000256" key="1">
    <source>
        <dbReference type="SAM" id="MobiDB-lite"/>
    </source>
</evidence>
<dbReference type="AlphaFoldDB" id="A0A9D7SXM6"/>
<feature type="region of interest" description="Disordered" evidence="1">
    <location>
        <begin position="204"/>
        <end position="229"/>
    </location>
</feature>
<accession>A0A9D7SXM6</accession>
<reference evidence="2 3" key="1">
    <citation type="submission" date="2020-10" db="EMBL/GenBank/DDBJ databases">
        <title>Connecting structure to function with the recovery of over 1000 high-quality activated sludge metagenome-assembled genomes encoding full-length rRNA genes using long-read sequencing.</title>
        <authorList>
            <person name="Singleton C.M."/>
            <person name="Petriglieri F."/>
            <person name="Kristensen J.M."/>
            <person name="Kirkegaard R.H."/>
            <person name="Michaelsen T.Y."/>
            <person name="Andersen M.H."/>
            <person name="Karst S.M."/>
            <person name="Dueholm M.S."/>
            <person name="Nielsen P.H."/>
            <person name="Albertsen M."/>
        </authorList>
    </citation>
    <scope>NUCLEOTIDE SEQUENCE [LARGE SCALE GENOMIC DNA]</scope>
    <source>
        <strain evidence="2">Ribe_18-Q3-R11-54_MAXAC.273</strain>
    </source>
</reference>
<comment type="caution">
    <text evidence="2">The sequence shown here is derived from an EMBL/GenBank/DDBJ whole genome shotgun (WGS) entry which is preliminary data.</text>
</comment>
<dbReference type="EMBL" id="JADKGY010000028">
    <property type="protein sequence ID" value="MBK9983858.1"/>
    <property type="molecule type" value="Genomic_DNA"/>
</dbReference>